<dbReference type="PANTHER" id="PTHR43689:SF8">
    <property type="entry name" value="ALPHA_BETA-HYDROLASES SUPERFAMILY PROTEIN"/>
    <property type="match status" value="1"/>
</dbReference>
<dbReference type="Gene3D" id="3.40.50.1820">
    <property type="entry name" value="alpha/beta hydrolase"/>
    <property type="match status" value="1"/>
</dbReference>
<dbReference type="InterPro" id="IPR000073">
    <property type="entry name" value="AB_hydrolase_1"/>
</dbReference>
<protein>
    <submittedName>
        <fullName evidence="2">Pimeloyl-ACP methyl ester carboxylesterase</fullName>
    </submittedName>
</protein>
<name>A0A1G6NSM4_9PROT</name>
<dbReference type="SUPFAM" id="SSF53474">
    <property type="entry name" value="alpha/beta-Hydrolases"/>
    <property type="match status" value="1"/>
</dbReference>
<dbReference type="PANTHER" id="PTHR43689">
    <property type="entry name" value="HYDROLASE"/>
    <property type="match status" value="1"/>
</dbReference>
<dbReference type="AlphaFoldDB" id="A0A1G6NSM4"/>
<dbReference type="RefSeq" id="WP_090662422.1">
    <property type="nucleotide sequence ID" value="NZ_FMZX01000002.1"/>
</dbReference>
<sequence length="262" mass="28120">MRIDLAEGGLEAVWWGPGPEARPTILLLHEGLGSVSLWRDLPERLVAATGCGVMAYSRFGYGQSDGIALPRPLDYLLREGRSVLPRVLDAAGIRRCILFGHSDGGSIAIAHAGGAADPRVEGLVLLAPHVIVEAISLDGIRATLQRWEAGDLRARLARHHRDPEAAFLGWSGAWLDPAFPEVFDLRPEVARIRIPMLVIQGEADAYGTAEQVHAIARAATAPVETRLLTGTGHVPHQEAPETVLAAVREFAARIFEAGTPSP</sequence>
<evidence type="ECO:0000259" key="1">
    <source>
        <dbReference type="Pfam" id="PF12697"/>
    </source>
</evidence>
<dbReference type="EMBL" id="FMZX01000002">
    <property type="protein sequence ID" value="SDC70276.1"/>
    <property type="molecule type" value="Genomic_DNA"/>
</dbReference>
<dbReference type="InterPro" id="IPR029058">
    <property type="entry name" value="AB_hydrolase_fold"/>
</dbReference>
<proteinExistence type="predicted"/>
<keyword evidence="3" id="KW-1185">Reference proteome</keyword>
<reference evidence="2 3" key="1">
    <citation type="submission" date="2016-10" db="EMBL/GenBank/DDBJ databases">
        <authorList>
            <person name="de Groot N.N."/>
        </authorList>
    </citation>
    <scope>NUCLEOTIDE SEQUENCE [LARGE SCALE GENOMIC DNA]</scope>
    <source>
        <strain evidence="2 3">CPCC 100156</strain>
    </source>
</reference>
<dbReference type="Proteomes" id="UP000198925">
    <property type="component" value="Unassembled WGS sequence"/>
</dbReference>
<organism evidence="2 3">
    <name type="scientific">Belnapia rosea</name>
    <dbReference type="NCBI Taxonomy" id="938405"/>
    <lineage>
        <taxon>Bacteria</taxon>
        <taxon>Pseudomonadati</taxon>
        <taxon>Pseudomonadota</taxon>
        <taxon>Alphaproteobacteria</taxon>
        <taxon>Acetobacterales</taxon>
        <taxon>Roseomonadaceae</taxon>
        <taxon>Belnapia</taxon>
    </lineage>
</organism>
<evidence type="ECO:0000313" key="3">
    <source>
        <dbReference type="Proteomes" id="UP000198925"/>
    </source>
</evidence>
<dbReference type="STRING" id="938405.SAMN02927895_02889"/>
<gene>
    <name evidence="2" type="ORF">SAMN04487779_1002115</name>
</gene>
<dbReference type="Pfam" id="PF12697">
    <property type="entry name" value="Abhydrolase_6"/>
    <property type="match status" value="1"/>
</dbReference>
<accession>A0A1G6NSM4</accession>
<feature type="domain" description="AB hydrolase-1" evidence="1">
    <location>
        <begin position="25"/>
        <end position="245"/>
    </location>
</feature>
<evidence type="ECO:0000313" key="2">
    <source>
        <dbReference type="EMBL" id="SDC70276.1"/>
    </source>
</evidence>